<comment type="caution">
    <text evidence="1">The sequence shown here is derived from an EMBL/GenBank/DDBJ whole genome shotgun (WGS) entry which is preliminary data.</text>
</comment>
<gene>
    <name evidence="1" type="ORF">SO802_007286</name>
</gene>
<reference evidence="1 2" key="1">
    <citation type="submission" date="2024-01" db="EMBL/GenBank/DDBJ databases">
        <title>A telomere-to-telomere, gap-free genome of sweet tea (Lithocarpus litseifolius).</title>
        <authorList>
            <person name="Zhou J."/>
        </authorList>
    </citation>
    <scope>NUCLEOTIDE SEQUENCE [LARGE SCALE GENOMIC DNA]</scope>
    <source>
        <strain evidence="1">Zhou-2022a</strain>
        <tissue evidence="1">Leaf</tissue>
    </source>
</reference>
<proteinExistence type="predicted"/>
<dbReference type="AlphaFoldDB" id="A0AAW2DRG0"/>
<dbReference type="EMBL" id="JAZDWU010000002">
    <property type="protein sequence ID" value="KAL0012178.1"/>
    <property type="molecule type" value="Genomic_DNA"/>
</dbReference>
<name>A0AAW2DRG0_9ROSI</name>
<keyword evidence="2" id="KW-1185">Reference proteome</keyword>
<organism evidence="1 2">
    <name type="scientific">Lithocarpus litseifolius</name>
    <dbReference type="NCBI Taxonomy" id="425828"/>
    <lineage>
        <taxon>Eukaryota</taxon>
        <taxon>Viridiplantae</taxon>
        <taxon>Streptophyta</taxon>
        <taxon>Embryophyta</taxon>
        <taxon>Tracheophyta</taxon>
        <taxon>Spermatophyta</taxon>
        <taxon>Magnoliopsida</taxon>
        <taxon>eudicotyledons</taxon>
        <taxon>Gunneridae</taxon>
        <taxon>Pentapetalae</taxon>
        <taxon>rosids</taxon>
        <taxon>fabids</taxon>
        <taxon>Fagales</taxon>
        <taxon>Fagaceae</taxon>
        <taxon>Lithocarpus</taxon>
    </lineage>
</organism>
<accession>A0AAW2DRG0</accession>
<protein>
    <submittedName>
        <fullName evidence="1">Uncharacterized protein</fullName>
    </submittedName>
</protein>
<sequence length="55" mass="6332">MGEAAFEKVQATKRRAERAKVAQDFQRESREVQDSSSIIMGDVWSTTYIVYTRFG</sequence>
<dbReference type="Proteomes" id="UP001459277">
    <property type="component" value="Unassembled WGS sequence"/>
</dbReference>
<evidence type="ECO:0000313" key="1">
    <source>
        <dbReference type="EMBL" id="KAL0012178.1"/>
    </source>
</evidence>
<evidence type="ECO:0000313" key="2">
    <source>
        <dbReference type="Proteomes" id="UP001459277"/>
    </source>
</evidence>